<evidence type="ECO:0000256" key="2">
    <source>
        <dbReference type="ARBA" id="ARBA00012202"/>
    </source>
</evidence>
<dbReference type="EnsemblMetazoa" id="CapteT91580">
    <property type="protein sequence ID" value="CapteP91580"/>
    <property type="gene ID" value="CapteG91580"/>
</dbReference>
<keyword evidence="4" id="KW-0547">Nucleotide-binding</keyword>
<proteinExistence type="inferred from homology"/>
<feature type="domain" description="Guanylate cyclase" evidence="10">
    <location>
        <begin position="421"/>
        <end position="550"/>
    </location>
</feature>
<reference evidence="13" key="1">
    <citation type="submission" date="2012-12" db="EMBL/GenBank/DDBJ databases">
        <authorList>
            <person name="Hellsten U."/>
            <person name="Grimwood J."/>
            <person name="Chapman J.A."/>
            <person name="Shapiro H."/>
            <person name="Aerts A."/>
            <person name="Otillar R.P."/>
            <person name="Terry A.Y."/>
            <person name="Boore J.L."/>
            <person name="Simakov O."/>
            <person name="Marletaz F."/>
            <person name="Cho S.-J."/>
            <person name="Edsinger-Gonzales E."/>
            <person name="Havlak P."/>
            <person name="Kuo D.-H."/>
            <person name="Larsson T."/>
            <person name="Lv J."/>
            <person name="Arendt D."/>
            <person name="Savage R."/>
            <person name="Osoegawa K."/>
            <person name="de Jong P."/>
            <person name="Lindberg D.R."/>
            <person name="Seaver E.C."/>
            <person name="Weisblat D.A."/>
            <person name="Putnam N.H."/>
            <person name="Grigoriev I.V."/>
            <person name="Rokhsar D.S."/>
        </authorList>
    </citation>
    <scope>NUCLEOTIDE SEQUENCE</scope>
    <source>
        <strain evidence="13">I ESC-2004</strain>
    </source>
</reference>
<dbReference type="GO" id="GO:0020037">
    <property type="term" value="F:heme binding"/>
    <property type="evidence" value="ECO:0007669"/>
    <property type="project" value="InterPro"/>
</dbReference>
<keyword evidence="5" id="KW-0342">GTP-binding</keyword>
<dbReference type="GO" id="GO:0070026">
    <property type="term" value="F:nitric oxide binding"/>
    <property type="evidence" value="ECO:0007669"/>
    <property type="project" value="TreeGrafter"/>
</dbReference>
<dbReference type="FunCoup" id="R7TQT5">
    <property type="interactions" value="66"/>
</dbReference>
<dbReference type="Pfam" id="PF07700">
    <property type="entry name" value="HNOB"/>
    <property type="match status" value="1"/>
</dbReference>
<dbReference type="OMA" id="EERRMYS"/>
<gene>
    <name evidence="11" type="ORF">CAPTEDRAFT_91580</name>
</gene>
<comment type="subcellular location">
    <subcellularLocation>
        <location evidence="1">Cytoplasm</location>
    </subcellularLocation>
</comment>
<dbReference type="GO" id="GO:0008074">
    <property type="term" value="C:guanylate cyclase complex, soluble"/>
    <property type="evidence" value="ECO:0007669"/>
    <property type="project" value="TreeGrafter"/>
</dbReference>
<dbReference type="InterPro" id="IPR038158">
    <property type="entry name" value="H-NOX_domain_sf"/>
</dbReference>
<evidence type="ECO:0000256" key="8">
    <source>
        <dbReference type="RuleBase" id="RU000405"/>
    </source>
</evidence>
<dbReference type="InterPro" id="IPR011644">
    <property type="entry name" value="Heme_NO-bd"/>
</dbReference>
<dbReference type="InterPro" id="IPR018297">
    <property type="entry name" value="A/G_cyclase_CS"/>
</dbReference>
<evidence type="ECO:0000256" key="9">
    <source>
        <dbReference type="SAM" id="Coils"/>
    </source>
</evidence>
<sequence>MYGLILDGVIKTLISHFGEDKWEEIQRHCNTHYAGFNAQKKYSETIVNRITKAAVEVTGMPTKDIMNLYGEYFVKYVATRGYAPILRVLGRNMRDFLNGLDNLHEYLRFSYPSMKPPSFFCEKETRNGLILHYRSRRKGYLHYVMGQIHQVGMDYYNTEVHIEIINEEETMGLTHVIMALHFDNVAFQQGDSGLDDLANSLSLCSEVFFDVFPFHIVYNQSMIINSIGSGLAAVMPECMNQPLDEVFMLMRPLVDLNVENVLMYSNNVFLLTSINPIAAKTTEDNRLTMANTEEEFSTRHIRLKGQMLYMKEWGAIIFLGTPIMENLERMFEAGLYINDLSMHDCSRDLVLAGTQQSAELKMALDQEQQKSKKLEESMKKLDFEMKRTDSLLYQMIPKTVADRLRKGEAAVNTCEVFDQVTILFSDVVGFTQICSQITPMAVVSMLNAMYTKFDMLSEKHRVYKVETIGDAYMVVSGAPTITRFHALYIADMAFDMLDSMADLIDPATGKSMRIRVAGIHSGTVVAGVVGVKMPRYCLFGDTVNIASKMENNGEAMKIHISALTKEQLEAFPYMIEKRDSVIEIKVSHNVFNS</sequence>
<evidence type="ECO:0000256" key="5">
    <source>
        <dbReference type="ARBA" id="ARBA00023134"/>
    </source>
</evidence>
<keyword evidence="6 8" id="KW-0456">Lyase</keyword>
<reference evidence="12" key="3">
    <citation type="submission" date="2015-06" db="UniProtKB">
        <authorList>
            <consortium name="EnsemblMetazoa"/>
        </authorList>
    </citation>
    <scope>IDENTIFICATION</scope>
</reference>
<dbReference type="GO" id="GO:0004383">
    <property type="term" value="F:guanylate cyclase activity"/>
    <property type="evidence" value="ECO:0007669"/>
    <property type="project" value="UniProtKB-EC"/>
</dbReference>
<dbReference type="SUPFAM" id="SSF55073">
    <property type="entry name" value="Nucleotide cyclase"/>
    <property type="match status" value="1"/>
</dbReference>
<dbReference type="OrthoDB" id="6127067at2759"/>
<dbReference type="EMBL" id="KB309766">
    <property type="protein sequence ID" value="ELT93390.1"/>
    <property type="molecule type" value="Genomic_DNA"/>
</dbReference>
<evidence type="ECO:0000259" key="10">
    <source>
        <dbReference type="PROSITE" id="PS50125"/>
    </source>
</evidence>
<evidence type="ECO:0000256" key="1">
    <source>
        <dbReference type="ARBA" id="ARBA00004496"/>
    </source>
</evidence>
<dbReference type="AlphaFoldDB" id="R7TQT5"/>
<dbReference type="Gene3D" id="3.30.450.260">
    <property type="entry name" value="Haem NO binding associated domain"/>
    <property type="match status" value="1"/>
</dbReference>
<dbReference type="PROSITE" id="PS50125">
    <property type="entry name" value="GUANYLATE_CYCLASE_2"/>
    <property type="match status" value="1"/>
</dbReference>
<keyword evidence="13" id="KW-1185">Reference proteome</keyword>
<dbReference type="InterPro" id="IPR029787">
    <property type="entry name" value="Nucleotide_cyclase"/>
</dbReference>
<dbReference type="Pfam" id="PF07701">
    <property type="entry name" value="HNOBA"/>
    <property type="match status" value="1"/>
</dbReference>
<evidence type="ECO:0000313" key="13">
    <source>
        <dbReference type="Proteomes" id="UP000014760"/>
    </source>
</evidence>
<evidence type="ECO:0000313" key="12">
    <source>
        <dbReference type="EnsemblMetazoa" id="CapteP91580"/>
    </source>
</evidence>
<dbReference type="GO" id="GO:0019826">
    <property type="term" value="F:oxygen sensor activity"/>
    <property type="evidence" value="ECO:0007669"/>
    <property type="project" value="TreeGrafter"/>
</dbReference>
<dbReference type="InterPro" id="IPR024096">
    <property type="entry name" value="NO_sig/Golgi_transp_ligand-bd"/>
</dbReference>
<dbReference type="InterPro" id="IPR001054">
    <property type="entry name" value="A/G_cyclase"/>
</dbReference>
<dbReference type="Gene3D" id="3.90.1520.10">
    <property type="entry name" value="H-NOX domain"/>
    <property type="match status" value="1"/>
</dbReference>
<evidence type="ECO:0000256" key="7">
    <source>
        <dbReference type="ARBA" id="ARBA00023293"/>
    </source>
</evidence>
<reference evidence="11 13" key="2">
    <citation type="journal article" date="2013" name="Nature">
        <title>Insights into bilaterian evolution from three spiralian genomes.</title>
        <authorList>
            <person name="Simakov O."/>
            <person name="Marletaz F."/>
            <person name="Cho S.J."/>
            <person name="Edsinger-Gonzales E."/>
            <person name="Havlak P."/>
            <person name="Hellsten U."/>
            <person name="Kuo D.H."/>
            <person name="Larsson T."/>
            <person name="Lv J."/>
            <person name="Arendt D."/>
            <person name="Savage R."/>
            <person name="Osoegawa K."/>
            <person name="de Jong P."/>
            <person name="Grimwood J."/>
            <person name="Chapman J.A."/>
            <person name="Shapiro H."/>
            <person name="Aerts A."/>
            <person name="Otillar R.P."/>
            <person name="Terry A.Y."/>
            <person name="Boore J.L."/>
            <person name="Grigoriev I.V."/>
            <person name="Lindberg D.R."/>
            <person name="Seaver E.C."/>
            <person name="Weisblat D.A."/>
            <person name="Putnam N.H."/>
            <person name="Rokhsar D.S."/>
        </authorList>
    </citation>
    <scope>NUCLEOTIDE SEQUENCE</scope>
    <source>
        <strain evidence="11 13">I ESC-2004</strain>
    </source>
</reference>
<evidence type="ECO:0000256" key="3">
    <source>
        <dbReference type="ARBA" id="ARBA00022490"/>
    </source>
</evidence>
<organism evidence="11">
    <name type="scientific">Capitella teleta</name>
    <name type="common">Polychaete worm</name>
    <dbReference type="NCBI Taxonomy" id="283909"/>
    <lineage>
        <taxon>Eukaryota</taxon>
        <taxon>Metazoa</taxon>
        <taxon>Spiralia</taxon>
        <taxon>Lophotrochozoa</taxon>
        <taxon>Annelida</taxon>
        <taxon>Polychaeta</taxon>
        <taxon>Sedentaria</taxon>
        <taxon>Scolecida</taxon>
        <taxon>Capitellidae</taxon>
        <taxon>Capitella</taxon>
    </lineage>
</organism>
<keyword evidence="7" id="KW-0141">cGMP biosynthesis</keyword>
<dbReference type="Pfam" id="PF00211">
    <property type="entry name" value="Guanylate_cyc"/>
    <property type="match status" value="1"/>
</dbReference>
<protein>
    <recommendedName>
        <fullName evidence="2">guanylate cyclase</fullName>
        <ecNumber evidence="2">4.6.1.2</ecNumber>
    </recommendedName>
</protein>
<dbReference type="InterPro" id="IPR042463">
    <property type="entry name" value="HNOB_dom_associated_sf"/>
</dbReference>
<dbReference type="HOGENOM" id="CLU_011614_4_1_1"/>
<dbReference type="STRING" id="283909.R7TQT5"/>
<dbReference type="EC" id="4.6.1.2" evidence="2"/>
<evidence type="ECO:0000256" key="4">
    <source>
        <dbReference type="ARBA" id="ARBA00022741"/>
    </source>
</evidence>
<dbReference type="PANTHER" id="PTHR45655">
    <property type="entry name" value="GUANYLATE CYCLASE SOLUBLE SUBUNIT BETA-2"/>
    <property type="match status" value="1"/>
</dbReference>
<dbReference type="CDD" id="cd07302">
    <property type="entry name" value="CHD"/>
    <property type="match status" value="1"/>
</dbReference>
<dbReference type="SMART" id="SM00044">
    <property type="entry name" value="CYCc"/>
    <property type="match status" value="1"/>
</dbReference>
<evidence type="ECO:0000313" key="11">
    <source>
        <dbReference type="EMBL" id="ELT93390.1"/>
    </source>
</evidence>
<dbReference type="Gene3D" id="3.30.70.1230">
    <property type="entry name" value="Nucleotide cyclase"/>
    <property type="match status" value="1"/>
</dbReference>
<dbReference type="InterPro" id="IPR011645">
    <property type="entry name" value="HNOB_dom_associated"/>
</dbReference>
<dbReference type="EMBL" id="AMQN01012803">
    <property type="status" value="NOT_ANNOTATED_CDS"/>
    <property type="molecule type" value="Genomic_DNA"/>
</dbReference>
<dbReference type="SUPFAM" id="SSF111126">
    <property type="entry name" value="Ligand-binding domain in the NO signalling and Golgi transport"/>
    <property type="match status" value="1"/>
</dbReference>
<dbReference type="FunFam" id="3.30.70.1230:FF:000030">
    <property type="entry name" value="Si:ch211-215j19.12"/>
    <property type="match status" value="1"/>
</dbReference>
<name>R7TQT5_CAPTE</name>
<keyword evidence="3" id="KW-0963">Cytoplasm</keyword>
<dbReference type="GO" id="GO:0070482">
    <property type="term" value="P:response to oxygen levels"/>
    <property type="evidence" value="ECO:0007669"/>
    <property type="project" value="TreeGrafter"/>
</dbReference>
<dbReference type="Gene3D" id="6.10.250.780">
    <property type="match status" value="1"/>
</dbReference>
<accession>R7TQT5</accession>
<dbReference type="PROSITE" id="PS00452">
    <property type="entry name" value="GUANYLATE_CYCLASE_1"/>
    <property type="match status" value="1"/>
</dbReference>
<evidence type="ECO:0000256" key="6">
    <source>
        <dbReference type="ARBA" id="ARBA00023239"/>
    </source>
</evidence>
<feature type="coiled-coil region" evidence="9">
    <location>
        <begin position="357"/>
        <end position="384"/>
    </location>
</feature>
<comment type="similarity">
    <text evidence="8">Belongs to the adenylyl cyclase class-4/guanylyl cyclase family.</text>
</comment>
<dbReference type="GO" id="GO:0005525">
    <property type="term" value="F:GTP binding"/>
    <property type="evidence" value="ECO:0007669"/>
    <property type="project" value="UniProtKB-KW"/>
</dbReference>
<dbReference type="Proteomes" id="UP000014760">
    <property type="component" value="Unassembled WGS sequence"/>
</dbReference>
<keyword evidence="9" id="KW-0175">Coiled coil</keyword>
<dbReference type="PANTHER" id="PTHR45655:SF10">
    <property type="entry name" value="SOLUBLE GUANYLATE CYCLASE 88E"/>
    <property type="match status" value="1"/>
</dbReference>
<dbReference type="GO" id="GO:0038060">
    <property type="term" value="P:nitric oxide-cGMP-mediated signaling"/>
    <property type="evidence" value="ECO:0007669"/>
    <property type="project" value="TreeGrafter"/>
</dbReference>